<reference evidence="3" key="1">
    <citation type="journal article" date="2016" name="Nature">
        <title>The genome of the seagrass Zostera marina reveals angiosperm adaptation to the sea.</title>
        <authorList>
            <person name="Olsen J.L."/>
            <person name="Rouze P."/>
            <person name="Verhelst B."/>
            <person name="Lin Y.-C."/>
            <person name="Bayer T."/>
            <person name="Collen J."/>
            <person name="Dattolo E."/>
            <person name="De Paoli E."/>
            <person name="Dittami S."/>
            <person name="Maumus F."/>
            <person name="Michel G."/>
            <person name="Kersting A."/>
            <person name="Lauritano C."/>
            <person name="Lohaus R."/>
            <person name="Toepel M."/>
            <person name="Tonon T."/>
            <person name="Vanneste K."/>
            <person name="Amirebrahimi M."/>
            <person name="Brakel J."/>
            <person name="Bostroem C."/>
            <person name="Chovatia M."/>
            <person name="Grimwood J."/>
            <person name="Jenkins J.W."/>
            <person name="Jueterbock A."/>
            <person name="Mraz A."/>
            <person name="Stam W.T."/>
            <person name="Tice H."/>
            <person name="Bornberg-Bauer E."/>
            <person name="Green P.J."/>
            <person name="Pearson G.A."/>
            <person name="Procaccini G."/>
            <person name="Duarte C.M."/>
            <person name="Schmutz J."/>
            <person name="Reusch T.B.H."/>
            <person name="Van de Peer Y."/>
        </authorList>
    </citation>
    <scope>NUCLEOTIDE SEQUENCE [LARGE SCALE GENOMIC DNA]</scope>
    <source>
        <strain evidence="3">cv. Finnish</strain>
    </source>
</reference>
<dbReference type="AlphaFoldDB" id="A0A0K9PN50"/>
<keyword evidence="1" id="KW-0732">Signal</keyword>
<feature type="signal peptide" evidence="1">
    <location>
        <begin position="1"/>
        <end position="18"/>
    </location>
</feature>
<evidence type="ECO:0000313" key="2">
    <source>
        <dbReference type="EMBL" id="KMZ70503.1"/>
    </source>
</evidence>
<proteinExistence type="predicted"/>
<keyword evidence="3" id="KW-1185">Reference proteome</keyword>
<dbReference type="EMBL" id="LFYR01000728">
    <property type="protein sequence ID" value="KMZ70503.1"/>
    <property type="molecule type" value="Genomic_DNA"/>
</dbReference>
<evidence type="ECO:0000256" key="1">
    <source>
        <dbReference type="SAM" id="SignalP"/>
    </source>
</evidence>
<accession>A0A0K9PN50</accession>
<name>A0A0K9PN50_ZOSMR</name>
<protein>
    <submittedName>
        <fullName evidence="2">Uncharacterized protein</fullName>
    </submittedName>
</protein>
<comment type="caution">
    <text evidence="2">The sequence shown here is derived from an EMBL/GenBank/DDBJ whole genome shotgun (WGS) entry which is preliminary data.</text>
</comment>
<evidence type="ECO:0000313" key="3">
    <source>
        <dbReference type="Proteomes" id="UP000036987"/>
    </source>
</evidence>
<organism evidence="2 3">
    <name type="scientific">Zostera marina</name>
    <name type="common">Eelgrass</name>
    <dbReference type="NCBI Taxonomy" id="29655"/>
    <lineage>
        <taxon>Eukaryota</taxon>
        <taxon>Viridiplantae</taxon>
        <taxon>Streptophyta</taxon>
        <taxon>Embryophyta</taxon>
        <taxon>Tracheophyta</taxon>
        <taxon>Spermatophyta</taxon>
        <taxon>Magnoliopsida</taxon>
        <taxon>Liliopsida</taxon>
        <taxon>Zosteraceae</taxon>
        <taxon>Zostera</taxon>
    </lineage>
</organism>
<dbReference type="Proteomes" id="UP000036987">
    <property type="component" value="Unassembled WGS sequence"/>
</dbReference>
<gene>
    <name evidence="2" type="ORF">ZOSMA_19G00870</name>
</gene>
<sequence>MDILHMFILFYLIEICKSCMLDKGVFYMSFGFYILKINKLFSVKPKCILHLCLEF</sequence>
<feature type="chain" id="PRO_5005528150" evidence="1">
    <location>
        <begin position="19"/>
        <end position="55"/>
    </location>
</feature>